<dbReference type="SUPFAM" id="SSF88659">
    <property type="entry name" value="Sigma3 and sigma4 domains of RNA polymerase sigma factors"/>
    <property type="match status" value="1"/>
</dbReference>
<evidence type="ECO:0000313" key="1">
    <source>
        <dbReference type="EMBL" id="MBI2876922.1"/>
    </source>
</evidence>
<gene>
    <name evidence="1" type="ORF">HYY20_08575</name>
</gene>
<organism evidence="1 2">
    <name type="scientific">Tectimicrobiota bacterium</name>
    <dbReference type="NCBI Taxonomy" id="2528274"/>
    <lineage>
        <taxon>Bacteria</taxon>
        <taxon>Pseudomonadati</taxon>
        <taxon>Nitrospinota/Tectimicrobiota group</taxon>
        <taxon>Candidatus Tectimicrobiota</taxon>
    </lineage>
</organism>
<dbReference type="InterPro" id="IPR036388">
    <property type="entry name" value="WH-like_DNA-bd_sf"/>
</dbReference>
<dbReference type="InterPro" id="IPR003489">
    <property type="entry name" value="RHF/RaiA"/>
</dbReference>
<comment type="caution">
    <text evidence="1">The sequence shown here is derived from an EMBL/GenBank/DDBJ whole genome shotgun (WGS) entry which is preliminary data.</text>
</comment>
<protein>
    <submittedName>
        <fullName evidence="1">HPF/RaiA family ribosome-associated protein</fullName>
    </submittedName>
</protein>
<dbReference type="EMBL" id="JACPRF010000260">
    <property type="protein sequence ID" value="MBI2876922.1"/>
    <property type="molecule type" value="Genomic_DNA"/>
</dbReference>
<dbReference type="InterPro" id="IPR013324">
    <property type="entry name" value="RNA_pol_sigma_r3/r4-like"/>
</dbReference>
<sequence>MKYQITFKNFHGEAHFDSLIEKLTTQLDRHIADFDPEAVFLHGVIEKNSTRSLYRASLVLNLPGRRVVARDEGFEVEATLRQAFLELERQVEKYKSFLRREHVWKRPARVETVRRGDWAEPVPIREHERALILAHLDIPYNFVRREIAYYLAMGDLIPGELTVEEAVDAVVLQAFREFHQRPMGLELGPWLLKLALEHIDAEVRRLSQERTQVGYMAEEIPEILPGEEVSMEGDEIYEFYYPEEDLRLEEIVPNSSVPTPGQILGSRDLQRYINRTLAQLPRPWRNAFVLYHVERLSLADVAAVTGQTEGELKRCLACARDFLRQKIVESRLAVVA</sequence>
<dbReference type="AlphaFoldDB" id="A0A932CQS6"/>
<dbReference type="Proteomes" id="UP000769766">
    <property type="component" value="Unassembled WGS sequence"/>
</dbReference>
<proteinExistence type="predicted"/>
<dbReference type="Gene3D" id="3.30.160.100">
    <property type="entry name" value="Ribosome hibernation promotion factor-like"/>
    <property type="match status" value="1"/>
</dbReference>
<dbReference type="SUPFAM" id="SSF69754">
    <property type="entry name" value="Ribosome binding protein Y (YfiA homologue)"/>
    <property type="match status" value="1"/>
</dbReference>
<dbReference type="InterPro" id="IPR036567">
    <property type="entry name" value="RHF-like"/>
</dbReference>
<dbReference type="Pfam" id="PF02482">
    <property type="entry name" value="Ribosomal_S30AE"/>
    <property type="match status" value="1"/>
</dbReference>
<accession>A0A932CQS6</accession>
<name>A0A932CQS6_UNCTE</name>
<evidence type="ECO:0000313" key="2">
    <source>
        <dbReference type="Proteomes" id="UP000769766"/>
    </source>
</evidence>
<dbReference type="Gene3D" id="1.10.10.10">
    <property type="entry name" value="Winged helix-like DNA-binding domain superfamily/Winged helix DNA-binding domain"/>
    <property type="match status" value="1"/>
</dbReference>
<reference evidence="1" key="1">
    <citation type="submission" date="2020-07" db="EMBL/GenBank/DDBJ databases">
        <title>Huge and variable diversity of episymbiotic CPR bacteria and DPANN archaea in groundwater ecosystems.</title>
        <authorList>
            <person name="He C.Y."/>
            <person name="Keren R."/>
            <person name="Whittaker M."/>
            <person name="Farag I.F."/>
            <person name="Doudna J."/>
            <person name="Cate J.H.D."/>
            <person name="Banfield J.F."/>
        </authorList>
    </citation>
    <scope>NUCLEOTIDE SEQUENCE</scope>
    <source>
        <strain evidence="1">NC_groundwater_672_Ag_B-0.1um_62_36</strain>
    </source>
</reference>